<feature type="transmembrane region" description="Helical" evidence="1">
    <location>
        <begin position="6"/>
        <end position="22"/>
    </location>
</feature>
<name>A0ABS0P0D2_9BRAD</name>
<reference evidence="2 3" key="1">
    <citation type="submission" date="2020-07" db="EMBL/GenBank/DDBJ databases">
        <title>Bradyrhizobium diversity isolated from nodules of indigenous legumes of Western Australia.</title>
        <authorList>
            <person name="Klepa M.S."/>
        </authorList>
    </citation>
    <scope>NUCLEOTIDE SEQUENCE [LARGE SCALE GENOMIC DNA]</scope>
    <source>
        <strain evidence="2 3">CNPSo 4019</strain>
    </source>
</reference>
<comment type="caution">
    <text evidence="2">The sequence shown here is derived from an EMBL/GenBank/DDBJ whole genome shotgun (WGS) entry which is preliminary data.</text>
</comment>
<organism evidence="2 3">
    <name type="scientific">Bradyrhizobium diversitatis</name>
    <dbReference type="NCBI Taxonomy" id="2755406"/>
    <lineage>
        <taxon>Bacteria</taxon>
        <taxon>Pseudomonadati</taxon>
        <taxon>Pseudomonadota</taxon>
        <taxon>Alphaproteobacteria</taxon>
        <taxon>Hyphomicrobiales</taxon>
        <taxon>Nitrobacteraceae</taxon>
        <taxon>Bradyrhizobium</taxon>
    </lineage>
</organism>
<feature type="transmembrane region" description="Helical" evidence="1">
    <location>
        <begin position="34"/>
        <end position="58"/>
    </location>
</feature>
<evidence type="ECO:0000313" key="2">
    <source>
        <dbReference type="EMBL" id="MBH5386728.1"/>
    </source>
</evidence>
<sequence length="61" mass="6532">MELAIGLGMLVIAIVLIYAGLPDKQGGSPRFLRFHAASVLYPPLILVFIALGTAQVVFSFD</sequence>
<accession>A0ABS0P0D2</accession>
<protein>
    <submittedName>
        <fullName evidence="2">Uncharacterized protein</fullName>
    </submittedName>
</protein>
<keyword evidence="1" id="KW-0812">Transmembrane</keyword>
<keyword evidence="3" id="KW-1185">Reference proteome</keyword>
<proteinExistence type="predicted"/>
<gene>
    <name evidence="2" type="ORF">H1B27_10605</name>
</gene>
<keyword evidence="1" id="KW-0472">Membrane</keyword>
<keyword evidence="1" id="KW-1133">Transmembrane helix</keyword>
<evidence type="ECO:0000256" key="1">
    <source>
        <dbReference type="SAM" id="Phobius"/>
    </source>
</evidence>
<dbReference type="EMBL" id="JACEGD010000009">
    <property type="protein sequence ID" value="MBH5386728.1"/>
    <property type="molecule type" value="Genomic_DNA"/>
</dbReference>
<evidence type="ECO:0000313" key="3">
    <source>
        <dbReference type="Proteomes" id="UP001194539"/>
    </source>
</evidence>
<dbReference type="RefSeq" id="WP_061879196.1">
    <property type="nucleotide sequence ID" value="NZ_JACEGD010000009.1"/>
</dbReference>
<dbReference type="Proteomes" id="UP001194539">
    <property type="component" value="Unassembled WGS sequence"/>
</dbReference>